<dbReference type="AlphaFoldDB" id="A0AAD7U9P9"/>
<evidence type="ECO:0000256" key="7">
    <source>
        <dbReference type="SAM" id="MobiDB-lite"/>
    </source>
</evidence>
<comment type="caution">
    <text evidence="9">The sequence shown here is derived from an EMBL/GenBank/DDBJ whole genome shotgun (WGS) entry which is preliminary data.</text>
</comment>
<dbReference type="GO" id="GO:0000146">
    <property type="term" value="F:microfilament motor activity"/>
    <property type="evidence" value="ECO:0007669"/>
    <property type="project" value="TreeGrafter"/>
</dbReference>
<evidence type="ECO:0000256" key="4">
    <source>
        <dbReference type="ARBA" id="ARBA00023175"/>
    </source>
</evidence>
<dbReference type="Gene3D" id="1.20.120.720">
    <property type="entry name" value="Myosin VI head, motor domain, U50 subdomain"/>
    <property type="match status" value="1"/>
</dbReference>
<dbReference type="InterPro" id="IPR001609">
    <property type="entry name" value="Myosin_head_motor_dom-like"/>
</dbReference>
<protein>
    <recommendedName>
        <fullName evidence="8">Myosin motor domain-containing protein</fullName>
    </recommendedName>
</protein>
<dbReference type="EMBL" id="JAQMWT010000523">
    <property type="protein sequence ID" value="KAJ8600444.1"/>
    <property type="molecule type" value="Genomic_DNA"/>
</dbReference>
<dbReference type="PRINTS" id="PR00193">
    <property type="entry name" value="MYOSINHEAVY"/>
</dbReference>
<feature type="compositionally biased region" description="Low complexity" evidence="7">
    <location>
        <begin position="1098"/>
        <end position="1110"/>
    </location>
</feature>
<gene>
    <name evidence="9" type="ORF">CTAYLR_001427</name>
</gene>
<keyword evidence="5 6" id="KW-0009">Actin-binding</keyword>
<dbReference type="Gene3D" id="1.20.58.530">
    <property type="match status" value="1"/>
</dbReference>
<reference evidence="9" key="1">
    <citation type="submission" date="2023-01" db="EMBL/GenBank/DDBJ databases">
        <title>Metagenome sequencing of chrysophaentin producing Chrysophaeum taylorii.</title>
        <authorList>
            <person name="Davison J."/>
            <person name="Bewley C."/>
        </authorList>
    </citation>
    <scope>NUCLEOTIDE SEQUENCE</scope>
    <source>
        <strain evidence="9">NIES-1699</strain>
    </source>
</reference>
<dbReference type="InterPro" id="IPR036961">
    <property type="entry name" value="Kinesin_motor_dom_sf"/>
</dbReference>
<evidence type="ECO:0000259" key="8">
    <source>
        <dbReference type="PROSITE" id="PS51456"/>
    </source>
</evidence>
<proteinExistence type="inferred from homology"/>
<keyword evidence="10" id="KW-1185">Reference proteome</keyword>
<dbReference type="PROSITE" id="PS50096">
    <property type="entry name" value="IQ"/>
    <property type="match status" value="1"/>
</dbReference>
<evidence type="ECO:0000256" key="2">
    <source>
        <dbReference type="ARBA" id="ARBA00022840"/>
    </source>
</evidence>
<name>A0AAD7U9P9_9STRA</name>
<dbReference type="GO" id="GO:0016459">
    <property type="term" value="C:myosin complex"/>
    <property type="evidence" value="ECO:0007669"/>
    <property type="project" value="UniProtKB-KW"/>
</dbReference>
<dbReference type="Proteomes" id="UP001230188">
    <property type="component" value="Unassembled WGS sequence"/>
</dbReference>
<comment type="similarity">
    <text evidence="6">Belongs to the TRAFAC class myosin-kinesin ATPase superfamily. Myosin family.</text>
</comment>
<dbReference type="PANTHER" id="PTHR13140:SF706">
    <property type="entry name" value="DILUTE CLASS UNCONVENTIONAL MYOSIN, ISOFORM C"/>
    <property type="match status" value="1"/>
</dbReference>
<evidence type="ECO:0000256" key="6">
    <source>
        <dbReference type="PROSITE-ProRule" id="PRU00782"/>
    </source>
</evidence>
<dbReference type="InterPro" id="IPR027417">
    <property type="entry name" value="P-loop_NTPase"/>
</dbReference>
<sequence>MDDDDDDDDLAELESLSEESVLEHVRSRFYADNIYTLVGSILVAVNPFKSLGIYDNPHKPRREAHVYRTAMECYDAMLETKRSQSVLISGESGAGKTETCKHILAYVARGDASVEDQIIKSNPVLEAYGNAKTLRNNNSSRFGKWMRLDFSGRGVLGGGSVTNYLLEKSRVVACASGERNYHALYQLVVGARKERAALGPLPATPESFGCLMSGRCVTVEGLDDARDWTEQRRALDVLGVSVPEQSDAIAVLAAILWLMNCEFYGDDEGGGRAANVATTLAIAGPLVGVEADRLETALTTRTEQMGKGSMVTLPLSPSQAAAARNALAKHLYARLFDWLVARINRSLDSKTAAARPSTTTTTTHIGILDIFGFEVFATNSFEQLCINYANEKLQLVFNNVVFAQEVQTYEAEGVPSTALRFDDNAACVALLDGKPVNAFSLLDDECAGGAAARDDKYRSKCVRAFQGKNAHFSSSTHLYGFTVGHFAGHVEYDARGFVEKNRDALSTTLSTLFAVHSTLSFAASLFDDGAPPSPGVGKKKAAPAKKTLSAAFRAQLSGLVKALEATDPHFIRCIKSNAAKRPGCFEDTLCLEQLRYSGLFEAIRIRRAGYATRMSHTLFARRYAIVVSTAALGDRRRKRDAKRACETILADPRVAVACKDRSYVGTTQVFLKDAAVRRSLDALREEQAGERLKFAQAAWRGYTIREKSELAAHRRKRRLARRARAAAAFLQRCARGAAARRTTRAALGTLERLRGLTKSTRNRAALDGALIPLLGGGGPEADLSVALGPLWASASVDDLPLAPALRRRLGAHAAEVAVAVNHLRRLRLEASIDAEIAEATAARDVAWLGALIETAVALEIDVTAARADLATFLEREATLRDLKRFSEGGGNDEEEDRFAVFDRIHDLLEGGARLGLDDAVAAAKRTYEEVAPTLERRAALRRACETVDASVLLADSVEELGQEEDEMPDEWPEKKAAAELRRMLECEREICLRIDAQFDRQALTPREVELCRRVERAASARARADAENALRYAAGSAEVFDALCRAYKWRAVYCTWLPALDNAVFCGLHILRARERGEADSPSARRRRNEASRRPPVERTTTTTPRRPTAPSNPKPPPPPPPPLPPSPLLLLEEKQKKKTKNPPPAYAGVDATTLRRLEASRVARDREKARLARIDRELDTISRSVGRRRKQAWR</sequence>
<keyword evidence="4 6" id="KW-0505">Motor protein</keyword>
<dbReference type="PROSITE" id="PS51456">
    <property type="entry name" value="MYOSIN_MOTOR"/>
    <property type="match status" value="1"/>
</dbReference>
<keyword evidence="1 6" id="KW-0547">Nucleotide-binding</keyword>
<evidence type="ECO:0000313" key="10">
    <source>
        <dbReference type="Proteomes" id="UP001230188"/>
    </source>
</evidence>
<evidence type="ECO:0000256" key="1">
    <source>
        <dbReference type="ARBA" id="ARBA00022741"/>
    </source>
</evidence>
<evidence type="ECO:0000313" key="9">
    <source>
        <dbReference type="EMBL" id="KAJ8600444.1"/>
    </source>
</evidence>
<feature type="region of interest" description="Disordered" evidence="7">
    <location>
        <begin position="1076"/>
        <end position="1153"/>
    </location>
</feature>
<dbReference type="SMART" id="SM00242">
    <property type="entry name" value="MYSc"/>
    <property type="match status" value="1"/>
</dbReference>
<evidence type="ECO:0000256" key="3">
    <source>
        <dbReference type="ARBA" id="ARBA00023123"/>
    </source>
</evidence>
<dbReference type="Gene3D" id="1.10.10.820">
    <property type="match status" value="1"/>
</dbReference>
<dbReference type="PANTHER" id="PTHR13140">
    <property type="entry name" value="MYOSIN"/>
    <property type="match status" value="1"/>
</dbReference>
<dbReference type="GO" id="GO:0005737">
    <property type="term" value="C:cytoplasm"/>
    <property type="evidence" value="ECO:0007669"/>
    <property type="project" value="TreeGrafter"/>
</dbReference>
<dbReference type="GO" id="GO:0016020">
    <property type="term" value="C:membrane"/>
    <property type="evidence" value="ECO:0007669"/>
    <property type="project" value="TreeGrafter"/>
</dbReference>
<dbReference type="Gene3D" id="1.20.5.4820">
    <property type="match status" value="1"/>
</dbReference>
<feature type="binding site" evidence="6">
    <location>
        <begin position="90"/>
        <end position="97"/>
    </location>
    <ligand>
        <name>ATP</name>
        <dbReference type="ChEBI" id="CHEBI:30616"/>
    </ligand>
</feature>
<dbReference type="GO" id="GO:0051015">
    <property type="term" value="F:actin filament binding"/>
    <property type="evidence" value="ECO:0007669"/>
    <property type="project" value="TreeGrafter"/>
</dbReference>
<dbReference type="CDD" id="cd00124">
    <property type="entry name" value="MYSc"/>
    <property type="match status" value="1"/>
</dbReference>
<organism evidence="9 10">
    <name type="scientific">Chrysophaeum taylorii</name>
    <dbReference type="NCBI Taxonomy" id="2483200"/>
    <lineage>
        <taxon>Eukaryota</taxon>
        <taxon>Sar</taxon>
        <taxon>Stramenopiles</taxon>
        <taxon>Ochrophyta</taxon>
        <taxon>Pelagophyceae</taxon>
        <taxon>Pelagomonadales</taxon>
        <taxon>Pelagomonadaceae</taxon>
        <taxon>Chrysophaeum</taxon>
    </lineage>
</organism>
<keyword evidence="3 6" id="KW-0518">Myosin</keyword>
<feature type="domain" description="Myosin motor" evidence="8">
    <location>
        <begin position="5"/>
        <end position="685"/>
    </location>
</feature>
<dbReference type="GO" id="GO:0005524">
    <property type="term" value="F:ATP binding"/>
    <property type="evidence" value="ECO:0007669"/>
    <property type="project" value="UniProtKB-UniRule"/>
</dbReference>
<feature type="region of interest" description="Actin-binding" evidence="6">
    <location>
        <begin position="556"/>
        <end position="578"/>
    </location>
</feature>
<dbReference type="GO" id="GO:0007015">
    <property type="term" value="P:actin filament organization"/>
    <property type="evidence" value="ECO:0007669"/>
    <property type="project" value="TreeGrafter"/>
</dbReference>
<accession>A0AAD7U9P9</accession>
<feature type="compositionally biased region" description="Pro residues" evidence="7">
    <location>
        <begin position="1111"/>
        <end position="1128"/>
    </location>
</feature>
<dbReference type="Gene3D" id="3.40.850.10">
    <property type="entry name" value="Kinesin motor domain"/>
    <property type="match status" value="1"/>
</dbReference>
<keyword evidence="2 6" id="KW-0067">ATP-binding</keyword>
<evidence type="ECO:0000256" key="5">
    <source>
        <dbReference type="ARBA" id="ARBA00023203"/>
    </source>
</evidence>
<dbReference type="Pfam" id="PF00063">
    <property type="entry name" value="Myosin_head"/>
    <property type="match status" value="1"/>
</dbReference>
<dbReference type="SUPFAM" id="SSF52540">
    <property type="entry name" value="P-loop containing nucleoside triphosphate hydrolases"/>
    <property type="match status" value="1"/>
</dbReference>